<dbReference type="PANTHER" id="PTHR47495">
    <property type="entry name" value="ALDEHYDE DEHYDROGENASE"/>
    <property type="match status" value="1"/>
</dbReference>
<dbReference type="GO" id="GO:0016491">
    <property type="term" value="F:oxidoreductase activity"/>
    <property type="evidence" value="ECO:0007669"/>
    <property type="project" value="InterPro"/>
</dbReference>
<feature type="non-terminal residue" evidence="2">
    <location>
        <position position="185"/>
    </location>
</feature>
<evidence type="ECO:0000313" key="2">
    <source>
        <dbReference type="EMBL" id="ADJ94049.1"/>
    </source>
</evidence>
<sequence>MIIGGLVSGTQIIGRGEWRPTDVTPVDWMNGKIDGQPTGAYSYGAVVAEVEVDPVTYKVKVLNVTAAHDCGYAINPKAVEGQFEGSVAFGIGQALSEELIWKDGRVLNAGFLDYKLCLADEMPPVESIIIETQDPAGPFGAKEAGMTVSIAAVEAVANAVHNALQVKFDSLPITPGKIQQKITKG</sequence>
<organism evidence="2">
    <name type="scientific">Clostridia bacterium enrichment culture clone BF</name>
    <dbReference type="NCBI Taxonomy" id="857391"/>
    <lineage>
        <taxon>Bacteria</taxon>
        <taxon>Bacillati</taxon>
        <taxon>Bacillota</taxon>
        <taxon>Clostridia</taxon>
        <taxon>environmental samples</taxon>
    </lineage>
</organism>
<dbReference type="Gene3D" id="3.30.365.10">
    <property type="entry name" value="Aldehyde oxidase/xanthine dehydrogenase, molybdopterin binding domain"/>
    <property type="match status" value="1"/>
</dbReference>
<dbReference type="AlphaFoldDB" id="D8WWU5"/>
<reference evidence="2" key="1">
    <citation type="journal article" date="2010" name="Environ. Microbiol.">
        <title>Identification of enzymes involved in anaerobic benzene degradation by a strictly anaerobic iron-reducing enrichment culture.</title>
        <authorList>
            <person name="Abu Laban N."/>
            <person name="Selesi D."/>
            <person name="Rattei T."/>
            <person name="Tischler P."/>
            <person name="Meckenstock R.U."/>
        </authorList>
    </citation>
    <scope>NUCLEOTIDE SEQUENCE</scope>
</reference>
<dbReference type="EMBL" id="GU358039">
    <property type="protein sequence ID" value="ADJ94049.1"/>
    <property type="molecule type" value="Genomic_DNA"/>
</dbReference>
<protein>
    <submittedName>
        <fullName evidence="2">Putative 4-hydroxybenzoyl-CoA reductase alpha subunit</fullName>
    </submittedName>
</protein>
<feature type="domain" description="Aldehyde oxidase/xanthine dehydrogenase second molybdopterin binding" evidence="1">
    <location>
        <begin position="10"/>
        <end position="123"/>
    </location>
</feature>
<dbReference type="InterPro" id="IPR046867">
    <property type="entry name" value="AldOxase/xan_DH_MoCoBD2"/>
</dbReference>
<accession>D8WWU5</accession>
<dbReference type="InterPro" id="IPR037165">
    <property type="entry name" value="AldOxase/xan_DH_Mopterin-bd_sf"/>
</dbReference>
<name>D8WWU5_9FIRM</name>
<dbReference type="InterPro" id="IPR052516">
    <property type="entry name" value="N-heterocyclic_Hydroxylase"/>
</dbReference>
<dbReference type="SUPFAM" id="SSF56003">
    <property type="entry name" value="Molybdenum cofactor-binding domain"/>
    <property type="match status" value="1"/>
</dbReference>
<dbReference type="PANTHER" id="PTHR47495:SF2">
    <property type="entry name" value="ALDEHYDE DEHYDROGENASE"/>
    <property type="match status" value="1"/>
</dbReference>
<dbReference type="Pfam" id="PF20256">
    <property type="entry name" value="MoCoBD_2"/>
    <property type="match status" value="1"/>
</dbReference>
<proteinExistence type="predicted"/>
<evidence type="ECO:0000259" key="1">
    <source>
        <dbReference type="Pfam" id="PF20256"/>
    </source>
</evidence>